<accession>M7BDA9</accession>
<evidence type="ECO:0000313" key="1">
    <source>
        <dbReference type="EMBL" id="EMP30133.1"/>
    </source>
</evidence>
<reference evidence="2" key="1">
    <citation type="journal article" date="2013" name="Nat. Genet.">
        <title>The draft genomes of soft-shell turtle and green sea turtle yield insights into the development and evolution of the turtle-specific body plan.</title>
        <authorList>
            <person name="Wang Z."/>
            <person name="Pascual-Anaya J."/>
            <person name="Zadissa A."/>
            <person name="Li W."/>
            <person name="Niimura Y."/>
            <person name="Huang Z."/>
            <person name="Li C."/>
            <person name="White S."/>
            <person name="Xiong Z."/>
            <person name="Fang D."/>
            <person name="Wang B."/>
            <person name="Ming Y."/>
            <person name="Chen Y."/>
            <person name="Zheng Y."/>
            <person name="Kuraku S."/>
            <person name="Pignatelli M."/>
            <person name="Herrero J."/>
            <person name="Beal K."/>
            <person name="Nozawa M."/>
            <person name="Li Q."/>
            <person name="Wang J."/>
            <person name="Zhang H."/>
            <person name="Yu L."/>
            <person name="Shigenobu S."/>
            <person name="Wang J."/>
            <person name="Liu J."/>
            <person name="Flicek P."/>
            <person name="Searle S."/>
            <person name="Wang J."/>
            <person name="Kuratani S."/>
            <person name="Yin Y."/>
            <person name="Aken B."/>
            <person name="Zhang G."/>
            <person name="Irie N."/>
        </authorList>
    </citation>
    <scope>NUCLEOTIDE SEQUENCE [LARGE SCALE GENOMIC DNA]</scope>
</reference>
<proteinExistence type="predicted"/>
<gene>
    <name evidence="1" type="ORF">UY3_12744</name>
</gene>
<name>M7BDA9_CHEMY</name>
<keyword evidence="2" id="KW-1185">Reference proteome</keyword>
<sequence length="112" mass="11827">MASTTKLPLMLGAPGDKTLQVHVDQGEQPAGPPVSAMEPAVRGEAITEPSHEIPQNDAKAPQELLKRVTSKLGLQAEELEEQADSLFNVLPSTAPARVAFPLHKGVLKISSA</sequence>
<dbReference type="EMBL" id="KB551681">
    <property type="protein sequence ID" value="EMP30133.1"/>
    <property type="molecule type" value="Genomic_DNA"/>
</dbReference>
<dbReference type="AlphaFoldDB" id="M7BDA9"/>
<dbReference type="Proteomes" id="UP000031443">
    <property type="component" value="Unassembled WGS sequence"/>
</dbReference>
<protein>
    <submittedName>
        <fullName evidence="1">Uncharacterized protein</fullName>
    </submittedName>
</protein>
<evidence type="ECO:0000313" key="2">
    <source>
        <dbReference type="Proteomes" id="UP000031443"/>
    </source>
</evidence>
<organism evidence="1 2">
    <name type="scientific">Chelonia mydas</name>
    <name type="common">Green sea-turtle</name>
    <name type="synonym">Chelonia agassizi</name>
    <dbReference type="NCBI Taxonomy" id="8469"/>
    <lineage>
        <taxon>Eukaryota</taxon>
        <taxon>Metazoa</taxon>
        <taxon>Chordata</taxon>
        <taxon>Craniata</taxon>
        <taxon>Vertebrata</taxon>
        <taxon>Euteleostomi</taxon>
        <taxon>Archelosauria</taxon>
        <taxon>Testudinata</taxon>
        <taxon>Testudines</taxon>
        <taxon>Cryptodira</taxon>
        <taxon>Durocryptodira</taxon>
        <taxon>Americhelydia</taxon>
        <taxon>Chelonioidea</taxon>
        <taxon>Cheloniidae</taxon>
        <taxon>Chelonia</taxon>
    </lineage>
</organism>